<dbReference type="AlphaFoldDB" id="A0A7J7ER45"/>
<dbReference type="InterPro" id="IPR018247">
    <property type="entry name" value="EF_Hand_1_Ca_BS"/>
</dbReference>
<dbReference type="InterPro" id="IPR011992">
    <property type="entry name" value="EF-hand-dom_pair"/>
</dbReference>
<dbReference type="GO" id="GO:0005509">
    <property type="term" value="F:calcium ion binding"/>
    <property type="evidence" value="ECO:0007669"/>
    <property type="project" value="InterPro"/>
</dbReference>
<dbReference type="EMBL" id="JACDTQ010002466">
    <property type="protein sequence ID" value="KAF5918151.1"/>
    <property type="molecule type" value="Genomic_DNA"/>
</dbReference>
<protein>
    <recommendedName>
        <fullName evidence="5">EF-hand domain-containing protein</fullName>
    </recommendedName>
</protein>
<dbReference type="SUPFAM" id="SSF47473">
    <property type="entry name" value="EF-hand"/>
    <property type="match status" value="1"/>
</dbReference>
<evidence type="ECO:0000259" key="5">
    <source>
        <dbReference type="PROSITE" id="PS50222"/>
    </source>
</evidence>
<evidence type="ECO:0000256" key="2">
    <source>
        <dbReference type="ARBA" id="ARBA00022737"/>
    </source>
</evidence>
<keyword evidence="2" id="KW-0677">Repeat</keyword>
<dbReference type="PROSITE" id="PS00018">
    <property type="entry name" value="EF_HAND_1"/>
    <property type="match status" value="1"/>
</dbReference>
<name>A0A7J7ER45_DICBM</name>
<keyword evidence="1" id="KW-0479">Metal-binding</keyword>
<dbReference type="Pfam" id="PF13405">
    <property type="entry name" value="EF-hand_6"/>
    <property type="match status" value="1"/>
</dbReference>
<reference evidence="6 7" key="1">
    <citation type="journal article" date="2020" name="Mol. Biol. Evol.">
        <title>Interspecific Gene Flow and the Evolution of Specialization in Black and White Rhinoceros.</title>
        <authorList>
            <person name="Moodley Y."/>
            <person name="Westbury M.V."/>
            <person name="Russo I.M."/>
            <person name="Gopalakrishnan S."/>
            <person name="Rakotoarivelo A."/>
            <person name="Olsen R.A."/>
            <person name="Prost S."/>
            <person name="Tunstall T."/>
            <person name="Ryder O.A."/>
            <person name="Dalen L."/>
            <person name="Bruford M.W."/>
        </authorList>
    </citation>
    <scope>NUCLEOTIDE SEQUENCE [LARGE SCALE GENOMIC DNA]</scope>
    <source>
        <strain evidence="6">SBR-YM</strain>
        <tissue evidence="6">Skin</tissue>
    </source>
</reference>
<evidence type="ECO:0000313" key="7">
    <source>
        <dbReference type="Proteomes" id="UP000551758"/>
    </source>
</evidence>
<comment type="caution">
    <text evidence="6">The sequence shown here is derived from an EMBL/GenBank/DDBJ whole genome shotgun (WGS) entry which is preliminary data.</text>
</comment>
<evidence type="ECO:0000313" key="6">
    <source>
        <dbReference type="EMBL" id="KAF5918151.1"/>
    </source>
</evidence>
<sequence>MRVGAVGWLTSRGQGFCKASPGPSQAPRRARKRAEGGASSNVFSMFDQSQIQEFKEVRSGSQEDSPLGQGLGLSRWVAAQSLCLCQAFTIMDQNRDGFIDKEDLRDTFAALGG</sequence>
<dbReference type="Gene3D" id="1.10.238.10">
    <property type="entry name" value="EF-hand"/>
    <property type="match status" value="1"/>
</dbReference>
<organism evidence="6 7">
    <name type="scientific">Diceros bicornis minor</name>
    <name type="common">South-central black rhinoceros</name>
    <dbReference type="NCBI Taxonomy" id="77932"/>
    <lineage>
        <taxon>Eukaryota</taxon>
        <taxon>Metazoa</taxon>
        <taxon>Chordata</taxon>
        <taxon>Craniata</taxon>
        <taxon>Vertebrata</taxon>
        <taxon>Euteleostomi</taxon>
        <taxon>Mammalia</taxon>
        <taxon>Eutheria</taxon>
        <taxon>Laurasiatheria</taxon>
        <taxon>Perissodactyla</taxon>
        <taxon>Rhinocerotidae</taxon>
        <taxon>Diceros</taxon>
    </lineage>
</organism>
<evidence type="ECO:0000256" key="4">
    <source>
        <dbReference type="SAM" id="MobiDB-lite"/>
    </source>
</evidence>
<keyword evidence="3" id="KW-0106">Calcium</keyword>
<gene>
    <name evidence="6" type="ORF">HPG69_002792</name>
</gene>
<accession>A0A7J7ER45</accession>
<dbReference type="InterPro" id="IPR002048">
    <property type="entry name" value="EF_hand_dom"/>
</dbReference>
<keyword evidence="7" id="KW-1185">Reference proteome</keyword>
<dbReference type="Proteomes" id="UP000551758">
    <property type="component" value="Unassembled WGS sequence"/>
</dbReference>
<feature type="region of interest" description="Disordered" evidence="4">
    <location>
        <begin position="1"/>
        <end position="42"/>
    </location>
</feature>
<evidence type="ECO:0000256" key="3">
    <source>
        <dbReference type="ARBA" id="ARBA00022837"/>
    </source>
</evidence>
<evidence type="ECO:0000256" key="1">
    <source>
        <dbReference type="ARBA" id="ARBA00022723"/>
    </source>
</evidence>
<dbReference type="PROSITE" id="PS50222">
    <property type="entry name" value="EF_HAND_2"/>
    <property type="match status" value="1"/>
</dbReference>
<dbReference type="InterPro" id="IPR050403">
    <property type="entry name" value="Myosin_RLC"/>
</dbReference>
<proteinExistence type="predicted"/>
<feature type="domain" description="EF-hand" evidence="5">
    <location>
        <begin position="79"/>
        <end position="113"/>
    </location>
</feature>
<dbReference type="PANTHER" id="PTHR23049">
    <property type="entry name" value="MYOSIN REGULATORY LIGHT CHAIN 2"/>
    <property type="match status" value="1"/>
</dbReference>